<reference evidence="2" key="2">
    <citation type="journal article" date="2023" name="Biology">
        <title>Prokaryotic Life Associated with Coal-Fire Gas Vents Revealed by Metagenomics.</title>
        <authorList>
            <person name="Kadnikov V.V."/>
            <person name="Mardanov A.V."/>
            <person name="Beletsky A.V."/>
            <person name="Karnachuk O.V."/>
            <person name="Ravin N.V."/>
        </authorList>
    </citation>
    <scope>NUCLEOTIDE SEQUENCE</scope>
    <source>
        <strain evidence="2">Bu02</strain>
    </source>
</reference>
<feature type="transmembrane region" description="Helical" evidence="1">
    <location>
        <begin position="35"/>
        <end position="53"/>
    </location>
</feature>
<keyword evidence="1" id="KW-1133">Transmembrane helix</keyword>
<feature type="transmembrane region" description="Helical" evidence="1">
    <location>
        <begin position="95"/>
        <end position="116"/>
    </location>
</feature>
<sequence>MDVATIGTWLQAIFTILLISVVFKDNPAYRFAENTYVGLYAGYFVVIRWFNYIRPNITENIIKKGMWWYIFPILIGLMIYTRYIKPIAWISRYNICFLLGIGSGYIIATSIKPLFVDQIRATFLPLWVAGDWWKTVSNWVYVVGTVASLVYFFFTVEKKGVQGKISAIGRWTMMVAFGAAFGNTVMARVSLFLGRMQFLLGDWLKLL</sequence>
<feature type="transmembrane region" description="Helical" evidence="1">
    <location>
        <begin position="168"/>
        <end position="193"/>
    </location>
</feature>
<evidence type="ECO:0000256" key="1">
    <source>
        <dbReference type="SAM" id="Phobius"/>
    </source>
</evidence>
<reference evidence="2" key="1">
    <citation type="submission" date="2020-10" db="EMBL/GenBank/DDBJ databases">
        <authorList>
            <person name="Kadnikov V."/>
            <person name="Beletsky A.V."/>
            <person name="Mardanov A.V."/>
            <person name="Karnachuk O.V."/>
            <person name="Ravin N.V."/>
        </authorList>
    </citation>
    <scope>NUCLEOTIDE SEQUENCE</scope>
    <source>
        <strain evidence="2">Bu02</strain>
    </source>
</reference>
<keyword evidence="1" id="KW-0812">Transmembrane</keyword>
<protein>
    <submittedName>
        <fullName evidence="2">Uncharacterized protein</fullName>
    </submittedName>
</protein>
<feature type="transmembrane region" description="Helical" evidence="1">
    <location>
        <begin position="136"/>
        <end position="156"/>
    </location>
</feature>
<gene>
    <name evidence="2" type="ORF">IMF26_01825</name>
</gene>
<evidence type="ECO:0000313" key="2">
    <source>
        <dbReference type="EMBL" id="QUL98842.1"/>
    </source>
</evidence>
<dbReference type="EMBL" id="CP062796">
    <property type="protein sequence ID" value="QUL98842.1"/>
    <property type="molecule type" value="Genomic_DNA"/>
</dbReference>
<feature type="transmembrane region" description="Helical" evidence="1">
    <location>
        <begin position="65"/>
        <end position="83"/>
    </location>
</feature>
<proteinExistence type="predicted"/>
<keyword evidence="1" id="KW-0472">Membrane</keyword>
<organism evidence="2">
    <name type="scientific">Candidatus Fermentithermobacillus carboniphilus</name>
    <dbReference type="NCBI Taxonomy" id="3085328"/>
    <lineage>
        <taxon>Bacteria</taxon>
        <taxon>Bacillati</taxon>
        <taxon>Bacillota</taxon>
        <taxon>Candidatus Fermentithermobacillia</taxon>
        <taxon>Candidatus Fermentithermobacillales</taxon>
        <taxon>Candidatus Fermentithermobacillaceae</taxon>
        <taxon>Candidatus Fermentithermobacillus</taxon>
    </lineage>
</organism>
<accession>A0AAT9LF44</accession>
<dbReference type="AlphaFoldDB" id="A0AAT9LF44"/>
<feature type="transmembrane region" description="Helical" evidence="1">
    <location>
        <begin position="6"/>
        <end position="23"/>
    </location>
</feature>
<dbReference type="KEGG" id="fcz:IMF26_01825"/>
<name>A0AAT9LF44_9FIRM</name>